<evidence type="ECO:0000256" key="3">
    <source>
        <dbReference type="ARBA" id="ARBA00023163"/>
    </source>
</evidence>
<comment type="caution">
    <text evidence="7">The sequence shown here is derived from an EMBL/GenBank/DDBJ whole genome shotgun (WGS) entry which is preliminary data.</text>
</comment>
<dbReference type="Proteomes" id="UP001281410">
    <property type="component" value="Unassembled WGS sequence"/>
</dbReference>
<evidence type="ECO:0000313" key="8">
    <source>
        <dbReference type="Proteomes" id="UP001281410"/>
    </source>
</evidence>
<dbReference type="PROSITE" id="PS50888">
    <property type="entry name" value="BHLH"/>
    <property type="match status" value="1"/>
</dbReference>
<dbReference type="PANTHER" id="PTHR13935:SF118">
    <property type="entry name" value="BHLH DOMAIN-CONTAINING PROTEIN"/>
    <property type="match status" value="1"/>
</dbReference>
<evidence type="ECO:0000256" key="5">
    <source>
        <dbReference type="SAM" id="MobiDB-lite"/>
    </source>
</evidence>
<dbReference type="PANTHER" id="PTHR13935">
    <property type="entry name" value="ACHAETE-SCUTE TRANSCRIPTION FACTOR-RELATED"/>
    <property type="match status" value="1"/>
</dbReference>
<dbReference type="GO" id="GO:0090575">
    <property type="term" value="C:RNA polymerase II transcription regulator complex"/>
    <property type="evidence" value="ECO:0007669"/>
    <property type="project" value="TreeGrafter"/>
</dbReference>
<dbReference type="InterPro" id="IPR015660">
    <property type="entry name" value="MASH1/Ascl1a-like"/>
</dbReference>
<keyword evidence="4" id="KW-0539">Nucleus</keyword>
<organism evidence="7 8">
    <name type="scientific">Dipteronia sinensis</name>
    <dbReference type="NCBI Taxonomy" id="43782"/>
    <lineage>
        <taxon>Eukaryota</taxon>
        <taxon>Viridiplantae</taxon>
        <taxon>Streptophyta</taxon>
        <taxon>Embryophyta</taxon>
        <taxon>Tracheophyta</taxon>
        <taxon>Spermatophyta</taxon>
        <taxon>Magnoliopsida</taxon>
        <taxon>eudicotyledons</taxon>
        <taxon>Gunneridae</taxon>
        <taxon>Pentapetalae</taxon>
        <taxon>rosids</taxon>
        <taxon>malvids</taxon>
        <taxon>Sapindales</taxon>
        <taxon>Sapindaceae</taxon>
        <taxon>Hippocastanoideae</taxon>
        <taxon>Acereae</taxon>
        <taxon>Dipteronia</taxon>
    </lineage>
</organism>
<proteinExistence type="predicted"/>
<evidence type="ECO:0000256" key="1">
    <source>
        <dbReference type="ARBA" id="ARBA00004123"/>
    </source>
</evidence>
<dbReference type="InterPro" id="IPR036638">
    <property type="entry name" value="HLH_DNA-bd_sf"/>
</dbReference>
<gene>
    <name evidence="7" type="ORF">Dsin_019448</name>
</gene>
<dbReference type="GO" id="GO:0000977">
    <property type="term" value="F:RNA polymerase II transcription regulatory region sequence-specific DNA binding"/>
    <property type="evidence" value="ECO:0007669"/>
    <property type="project" value="TreeGrafter"/>
</dbReference>
<dbReference type="AlphaFoldDB" id="A0AAE0A7S2"/>
<keyword evidence="8" id="KW-1185">Reference proteome</keyword>
<accession>A0AAE0A7S2</accession>
<evidence type="ECO:0000256" key="4">
    <source>
        <dbReference type="ARBA" id="ARBA00023242"/>
    </source>
</evidence>
<dbReference type="SMART" id="SM00353">
    <property type="entry name" value="HLH"/>
    <property type="match status" value="1"/>
</dbReference>
<feature type="region of interest" description="Disordered" evidence="5">
    <location>
        <begin position="69"/>
        <end position="89"/>
    </location>
</feature>
<protein>
    <recommendedName>
        <fullName evidence="6">BHLH domain-containing protein</fullName>
    </recommendedName>
</protein>
<dbReference type="Gene3D" id="4.10.280.10">
    <property type="entry name" value="Helix-loop-helix DNA-binding domain"/>
    <property type="match status" value="1"/>
</dbReference>
<sequence length="113" mass="12874">MARLSMPSRSERNVREKNRRIHMKNLLGRLASLLPPQPSKLSVGEILNEATSHIQQLQRNRERLKRKKAFLKGEDQKSFDGPSKSNKINKLPITNITTLGFPFGSQLGFSSFE</sequence>
<dbReference type="Pfam" id="PF00010">
    <property type="entry name" value="HLH"/>
    <property type="match status" value="1"/>
</dbReference>
<dbReference type="InterPro" id="IPR011598">
    <property type="entry name" value="bHLH_dom"/>
</dbReference>
<evidence type="ECO:0000256" key="2">
    <source>
        <dbReference type="ARBA" id="ARBA00023015"/>
    </source>
</evidence>
<keyword evidence="2" id="KW-0805">Transcription regulation</keyword>
<reference evidence="7" key="1">
    <citation type="journal article" date="2023" name="Plant J.">
        <title>Genome sequences and population genomics provide insights into the demographic history, inbreeding, and mutation load of two 'living fossil' tree species of Dipteronia.</title>
        <authorList>
            <person name="Feng Y."/>
            <person name="Comes H.P."/>
            <person name="Chen J."/>
            <person name="Zhu S."/>
            <person name="Lu R."/>
            <person name="Zhang X."/>
            <person name="Li P."/>
            <person name="Qiu J."/>
            <person name="Olsen K.M."/>
            <person name="Qiu Y."/>
        </authorList>
    </citation>
    <scope>NUCLEOTIDE SEQUENCE</scope>
    <source>
        <strain evidence="7">NBL</strain>
    </source>
</reference>
<comment type="subcellular location">
    <subcellularLocation>
        <location evidence="1">Nucleus</location>
    </subcellularLocation>
</comment>
<keyword evidence="3" id="KW-0804">Transcription</keyword>
<dbReference type="GO" id="GO:0000981">
    <property type="term" value="F:DNA-binding transcription factor activity, RNA polymerase II-specific"/>
    <property type="evidence" value="ECO:0007669"/>
    <property type="project" value="TreeGrafter"/>
</dbReference>
<evidence type="ECO:0000259" key="6">
    <source>
        <dbReference type="PROSITE" id="PS50888"/>
    </source>
</evidence>
<dbReference type="EMBL" id="JANJYJ010000006">
    <property type="protein sequence ID" value="KAK3205402.1"/>
    <property type="molecule type" value="Genomic_DNA"/>
</dbReference>
<dbReference type="GO" id="GO:0046983">
    <property type="term" value="F:protein dimerization activity"/>
    <property type="evidence" value="ECO:0007669"/>
    <property type="project" value="InterPro"/>
</dbReference>
<evidence type="ECO:0000313" key="7">
    <source>
        <dbReference type="EMBL" id="KAK3205402.1"/>
    </source>
</evidence>
<feature type="domain" description="BHLH" evidence="6">
    <location>
        <begin position="7"/>
        <end position="57"/>
    </location>
</feature>
<dbReference type="SUPFAM" id="SSF47459">
    <property type="entry name" value="HLH, helix-loop-helix DNA-binding domain"/>
    <property type="match status" value="1"/>
</dbReference>
<name>A0AAE0A7S2_9ROSI</name>